<dbReference type="PANTHER" id="PTHR47894:SF4">
    <property type="entry name" value="HTH-TYPE TRANSCRIPTIONAL REGULATOR GADX"/>
    <property type="match status" value="1"/>
</dbReference>
<dbReference type="InterPro" id="IPR009057">
    <property type="entry name" value="Homeodomain-like_sf"/>
</dbReference>
<keyword evidence="2" id="KW-0238">DNA-binding</keyword>
<dbReference type="SUPFAM" id="SSF46689">
    <property type="entry name" value="Homeodomain-like"/>
    <property type="match status" value="1"/>
</dbReference>
<gene>
    <name evidence="5" type="ORF">E4Q08_20530</name>
</gene>
<evidence type="ECO:0000256" key="3">
    <source>
        <dbReference type="ARBA" id="ARBA00023163"/>
    </source>
</evidence>
<sequence>MDIRRHFTNHAHMNTSLLLVRARALTGFTELVKELGGDAEVLLRDVGLTTQMLAQPEATISMSATVSLLENAAAQLGAPDFGMLLAQRQDYSALGPIAMVARRADTVGSALIAIARNLPYHVARTSLRMEAGPAEELIWLRYELPPEICGAHRQSVEMCCLLLIQTLRMLRGDIGADWQVVFQHPPSVSLSRYQEFFECEVACQQSGNGVIVPQALLEQVLDSGNPHVRVAVERFVANLIRRNPLDLVQQIEELIARQLANGDCSLDSIAQQLAMNERTLQRRLEEQQISFSEILDRVRRSQAREFLAQPALPLSEVAILLGYSEQRSLSRACLRWFGTTPAALRMKF</sequence>
<dbReference type="EMBL" id="SPMX01000078">
    <property type="protein sequence ID" value="NMQ07456.1"/>
    <property type="molecule type" value="Genomic_DNA"/>
</dbReference>
<feature type="domain" description="HTH araC/xylS-type" evidence="4">
    <location>
        <begin position="249"/>
        <end position="347"/>
    </location>
</feature>
<dbReference type="PROSITE" id="PS01124">
    <property type="entry name" value="HTH_ARAC_FAMILY_2"/>
    <property type="match status" value="1"/>
</dbReference>
<evidence type="ECO:0000259" key="4">
    <source>
        <dbReference type="PROSITE" id="PS01124"/>
    </source>
</evidence>
<evidence type="ECO:0000313" key="5">
    <source>
        <dbReference type="EMBL" id="NMQ07456.1"/>
    </source>
</evidence>
<dbReference type="Pfam" id="PF12625">
    <property type="entry name" value="Arabinose_bd"/>
    <property type="match status" value="1"/>
</dbReference>
<protein>
    <submittedName>
        <fullName evidence="5">AraC family transcriptional regulator</fullName>
    </submittedName>
</protein>
<keyword evidence="3" id="KW-0804">Transcription</keyword>
<evidence type="ECO:0000256" key="2">
    <source>
        <dbReference type="ARBA" id="ARBA00023125"/>
    </source>
</evidence>
<accession>A0ABX1TEV1</accession>
<keyword evidence="1" id="KW-0805">Transcription regulation</keyword>
<proteinExistence type="predicted"/>
<keyword evidence="6" id="KW-1185">Reference proteome</keyword>
<organism evidence="5 6">
    <name type="scientific">Candidatus Accumulibacter contiguus</name>
    <dbReference type="NCBI Taxonomy" id="2954381"/>
    <lineage>
        <taxon>Bacteria</taxon>
        <taxon>Pseudomonadati</taxon>
        <taxon>Pseudomonadota</taxon>
        <taxon>Betaproteobacteria</taxon>
        <taxon>Candidatus Accumulibacter</taxon>
    </lineage>
</organism>
<dbReference type="Proteomes" id="UP000886469">
    <property type="component" value="Unassembled WGS sequence"/>
</dbReference>
<evidence type="ECO:0000313" key="6">
    <source>
        <dbReference type="Proteomes" id="UP000886469"/>
    </source>
</evidence>
<dbReference type="RefSeq" id="WP_169071754.1">
    <property type="nucleotide sequence ID" value="NZ_SPMX01000078.1"/>
</dbReference>
<comment type="caution">
    <text evidence="5">The sequence shown here is derived from an EMBL/GenBank/DDBJ whole genome shotgun (WGS) entry which is preliminary data.</text>
</comment>
<evidence type="ECO:0000256" key="1">
    <source>
        <dbReference type="ARBA" id="ARBA00023015"/>
    </source>
</evidence>
<dbReference type="Gene3D" id="1.10.10.60">
    <property type="entry name" value="Homeodomain-like"/>
    <property type="match status" value="1"/>
</dbReference>
<reference evidence="5" key="1">
    <citation type="submission" date="2019-03" db="EMBL/GenBank/DDBJ databases">
        <title>Metabolic reconstructions from genomes of highly enriched 'Candidatus Accumulibacter' and 'Candidatus Competibacter' bioreactor populations.</title>
        <authorList>
            <person name="Annavajhala M.K."/>
            <person name="Welles L."/>
            <person name="Abbas B."/>
            <person name="Sorokin D."/>
            <person name="Park H."/>
            <person name="Van Loosdrecht M."/>
            <person name="Chandran K."/>
        </authorList>
    </citation>
    <scope>NUCLEOTIDE SEQUENCE</scope>
    <source>
        <strain evidence="5">SBR_L</strain>
    </source>
</reference>
<dbReference type="InterPro" id="IPR032687">
    <property type="entry name" value="AraC-type_N"/>
</dbReference>
<dbReference type="PANTHER" id="PTHR47894">
    <property type="entry name" value="HTH-TYPE TRANSCRIPTIONAL REGULATOR GADX"/>
    <property type="match status" value="1"/>
</dbReference>
<dbReference type="SMART" id="SM00342">
    <property type="entry name" value="HTH_ARAC"/>
    <property type="match status" value="1"/>
</dbReference>
<dbReference type="InterPro" id="IPR018060">
    <property type="entry name" value="HTH_AraC"/>
</dbReference>
<name>A0ABX1TEV1_9PROT</name>
<dbReference type="Pfam" id="PF12833">
    <property type="entry name" value="HTH_18"/>
    <property type="match status" value="1"/>
</dbReference>